<dbReference type="Ensembl" id="ENSSAUT00010045574.1">
    <property type="protein sequence ID" value="ENSSAUP00010043297.1"/>
    <property type="gene ID" value="ENSSAUG00010018189.1"/>
</dbReference>
<dbReference type="InParanoid" id="A0A671WWC9"/>
<protein>
    <recommendedName>
        <fullName evidence="12">C2H2-type domain-containing protein</fullName>
    </recommendedName>
</protein>
<evidence type="ECO:0000256" key="5">
    <source>
        <dbReference type="ARBA" id="ARBA00022833"/>
    </source>
</evidence>
<dbReference type="FunFam" id="3.30.160.60:FF:000624">
    <property type="entry name" value="zinc finger protein 697"/>
    <property type="match status" value="1"/>
</dbReference>
<dbReference type="PANTHER" id="PTHR23226">
    <property type="entry name" value="ZINC FINGER AND SCAN DOMAIN-CONTAINING"/>
    <property type="match status" value="1"/>
</dbReference>
<evidence type="ECO:0000256" key="7">
    <source>
        <dbReference type="ARBA" id="ARBA00023125"/>
    </source>
</evidence>
<dbReference type="FunFam" id="3.30.160.60:FF:000322">
    <property type="entry name" value="GDNF-inducible zinc finger protein 1"/>
    <property type="match status" value="1"/>
</dbReference>
<dbReference type="InterPro" id="IPR013087">
    <property type="entry name" value="Znf_C2H2_type"/>
</dbReference>
<organism evidence="13 14">
    <name type="scientific">Sparus aurata</name>
    <name type="common">Gilthead sea bream</name>
    <dbReference type="NCBI Taxonomy" id="8175"/>
    <lineage>
        <taxon>Eukaryota</taxon>
        <taxon>Metazoa</taxon>
        <taxon>Chordata</taxon>
        <taxon>Craniata</taxon>
        <taxon>Vertebrata</taxon>
        <taxon>Euteleostomi</taxon>
        <taxon>Actinopterygii</taxon>
        <taxon>Neopterygii</taxon>
        <taxon>Teleostei</taxon>
        <taxon>Neoteleostei</taxon>
        <taxon>Acanthomorphata</taxon>
        <taxon>Eupercaria</taxon>
        <taxon>Spariformes</taxon>
        <taxon>Sparidae</taxon>
        <taxon>Sparus</taxon>
    </lineage>
</organism>
<dbReference type="Proteomes" id="UP000472265">
    <property type="component" value="Unassembled WGS sequence"/>
</dbReference>
<evidence type="ECO:0000256" key="11">
    <source>
        <dbReference type="SAM" id="MobiDB-lite"/>
    </source>
</evidence>
<dbReference type="PANTHER" id="PTHR23226:SF416">
    <property type="entry name" value="FI01424P"/>
    <property type="match status" value="1"/>
</dbReference>
<keyword evidence="8" id="KW-0804">Transcription</keyword>
<name>A0A671WWC9_SPAAU</name>
<feature type="region of interest" description="Disordered" evidence="11">
    <location>
        <begin position="34"/>
        <end position="60"/>
    </location>
</feature>
<accession>A0A671WWC9</accession>
<keyword evidence="2" id="KW-0479">Metal-binding</keyword>
<evidence type="ECO:0000256" key="8">
    <source>
        <dbReference type="ARBA" id="ARBA00023163"/>
    </source>
</evidence>
<dbReference type="Gene3D" id="3.30.160.60">
    <property type="entry name" value="Classic Zinc Finger"/>
    <property type="match status" value="3"/>
</dbReference>
<evidence type="ECO:0000256" key="10">
    <source>
        <dbReference type="PROSITE-ProRule" id="PRU00042"/>
    </source>
</evidence>
<feature type="domain" description="C2H2-type" evidence="12">
    <location>
        <begin position="164"/>
        <end position="192"/>
    </location>
</feature>
<dbReference type="GO" id="GO:0008270">
    <property type="term" value="F:zinc ion binding"/>
    <property type="evidence" value="ECO:0007669"/>
    <property type="project" value="UniProtKB-KW"/>
</dbReference>
<reference evidence="13" key="1">
    <citation type="submission" date="2025-08" db="UniProtKB">
        <authorList>
            <consortium name="Ensembl"/>
        </authorList>
    </citation>
    <scope>IDENTIFICATION</scope>
</reference>
<dbReference type="GO" id="GO:0005634">
    <property type="term" value="C:nucleus"/>
    <property type="evidence" value="ECO:0007669"/>
    <property type="project" value="UniProtKB-SubCell"/>
</dbReference>
<evidence type="ECO:0000256" key="6">
    <source>
        <dbReference type="ARBA" id="ARBA00023015"/>
    </source>
</evidence>
<dbReference type="PROSITE" id="PS50157">
    <property type="entry name" value="ZINC_FINGER_C2H2_2"/>
    <property type="match status" value="3"/>
</dbReference>
<evidence type="ECO:0000259" key="12">
    <source>
        <dbReference type="PROSITE" id="PS50157"/>
    </source>
</evidence>
<dbReference type="AlphaFoldDB" id="A0A671WWC9"/>
<keyword evidence="7" id="KW-0238">DNA-binding</keyword>
<keyword evidence="3" id="KW-0677">Repeat</keyword>
<sequence length="209" mass="23545">MVVFPLLVIGFGGLVNPPPPLANSVDAGNVYCPTSHFPEPESDDSWDWEDTRERHSNLDPQQHNEVPIRDVDCNLGAISAISSECATTSGHSKHQLDDDEIQAGVRPFGCSVCGKRYRWKNSLNDHMELHAAEIPFSCSLCGKRYRWKRSLSDHMELHAAEKPFSCSLFCGKRFGWKKSLASHLSLHSEERLLKNTNPFKCSLLRLIIQ</sequence>
<dbReference type="GO" id="GO:0000981">
    <property type="term" value="F:DNA-binding transcription factor activity, RNA polymerase II-specific"/>
    <property type="evidence" value="ECO:0007669"/>
    <property type="project" value="TreeGrafter"/>
</dbReference>
<dbReference type="GeneTree" id="ENSGT00940000164807"/>
<evidence type="ECO:0000313" key="13">
    <source>
        <dbReference type="Ensembl" id="ENSSAUP00010043297.1"/>
    </source>
</evidence>
<dbReference type="SUPFAM" id="SSF57667">
    <property type="entry name" value="beta-beta-alpha zinc fingers"/>
    <property type="match status" value="2"/>
</dbReference>
<comment type="subcellular location">
    <subcellularLocation>
        <location evidence="1">Nucleus</location>
    </subcellularLocation>
</comment>
<evidence type="ECO:0000256" key="1">
    <source>
        <dbReference type="ARBA" id="ARBA00004123"/>
    </source>
</evidence>
<dbReference type="GO" id="GO:0000978">
    <property type="term" value="F:RNA polymerase II cis-regulatory region sequence-specific DNA binding"/>
    <property type="evidence" value="ECO:0007669"/>
    <property type="project" value="TreeGrafter"/>
</dbReference>
<dbReference type="SMART" id="SM00355">
    <property type="entry name" value="ZnF_C2H2"/>
    <property type="match status" value="3"/>
</dbReference>
<evidence type="ECO:0000256" key="4">
    <source>
        <dbReference type="ARBA" id="ARBA00022771"/>
    </source>
</evidence>
<keyword evidence="6" id="KW-0805">Transcription regulation</keyword>
<keyword evidence="9" id="KW-0539">Nucleus</keyword>
<feature type="domain" description="C2H2-type" evidence="12">
    <location>
        <begin position="136"/>
        <end position="163"/>
    </location>
</feature>
<keyword evidence="5" id="KW-0862">Zinc</keyword>
<keyword evidence="4 10" id="KW-0863">Zinc-finger</keyword>
<dbReference type="PROSITE" id="PS00028">
    <property type="entry name" value="ZINC_FINGER_C2H2_1"/>
    <property type="match status" value="3"/>
</dbReference>
<evidence type="ECO:0000313" key="14">
    <source>
        <dbReference type="Proteomes" id="UP000472265"/>
    </source>
</evidence>
<evidence type="ECO:0000256" key="3">
    <source>
        <dbReference type="ARBA" id="ARBA00022737"/>
    </source>
</evidence>
<feature type="domain" description="C2H2-type" evidence="12">
    <location>
        <begin position="108"/>
        <end position="135"/>
    </location>
</feature>
<reference evidence="13" key="2">
    <citation type="submission" date="2025-09" db="UniProtKB">
        <authorList>
            <consortium name="Ensembl"/>
        </authorList>
    </citation>
    <scope>IDENTIFICATION</scope>
</reference>
<proteinExistence type="predicted"/>
<dbReference type="InterPro" id="IPR036236">
    <property type="entry name" value="Znf_C2H2_sf"/>
</dbReference>
<evidence type="ECO:0000256" key="2">
    <source>
        <dbReference type="ARBA" id="ARBA00022723"/>
    </source>
</evidence>
<evidence type="ECO:0000256" key="9">
    <source>
        <dbReference type="ARBA" id="ARBA00023242"/>
    </source>
</evidence>
<keyword evidence="14" id="KW-1185">Reference proteome</keyword>